<dbReference type="EMBL" id="CP063213">
    <property type="protein sequence ID" value="QOR45739.1"/>
    <property type="molecule type" value="Genomic_DNA"/>
</dbReference>
<keyword evidence="2 4" id="KW-0808">Transferase</keyword>
<name>A0A7M1QUR6_9ACTO</name>
<dbReference type="AlphaFoldDB" id="A0A7M1QUR6"/>
<dbReference type="GO" id="GO:0016301">
    <property type="term" value="F:kinase activity"/>
    <property type="evidence" value="ECO:0007669"/>
    <property type="project" value="UniProtKB-KW"/>
</dbReference>
<dbReference type="InterPro" id="IPR029056">
    <property type="entry name" value="Ribokinase-like"/>
</dbReference>
<keyword evidence="3 4" id="KW-0418">Kinase</keyword>
<dbReference type="InterPro" id="IPR002173">
    <property type="entry name" value="Carboh/pur_kinase_PfkB_CS"/>
</dbReference>
<proteinExistence type="inferred from homology"/>
<dbReference type="InterPro" id="IPR002139">
    <property type="entry name" value="Ribo/fructo_kinase"/>
</dbReference>
<evidence type="ECO:0000256" key="4">
    <source>
        <dbReference type="RuleBase" id="RU003704"/>
    </source>
</evidence>
<organism evidence="6 7">
    <name type="scientific">Trueperella pecoris</name>
    <dbReference type="NCBI Taxonomy" id="2733571"/>
    <lineage>
        <taxon>Bacteria</taxon>
        <taxon>Bacillati</taxon>
        <taxon>Actinomycetota</taxon>
        <taxon>Actinomycetes</taxon>
        <taxon>Actinomycetales</taxon>
        <taxon>Actinomycetaceae</taxon>
        <taxon>Trueperella</taxon>
    </lineage>
</organism>
<dbReference type="Gene3D" id="3.40.1190.20">
    <property type="match status" value="1"/>
</dbReference>
<dbReference type="GO" id="GO:0006796">
    <property type="term" value="P:phosphate-containing compound metabolic process"/>
    <property type="evidence" value="ECO:0007669"/>
    <property type="project" value="UniProtKB-ARBA"/>
</dbReference>
<dbReference type="PROSITE" id="PS00584">
    <property type="entry name" value="PFKB_KINASES_2"/>
    <property type="match status" value="1"/>
</dbReference>
<feature type="domain" description="Carbohydrate kinase PfkB" evidence="5">
    <location>
        <begin position="35"/>
        <end position="282"/>
    </location>
</feature>
<dbReference type="PRINTS" id="PR00990">
    <property type="entry name" value="RIBOKINASE"/>
</dbReference>
<dbReference type="PANTHER" id="PTHR10584">
    <property type="entry name" value="SUGAR KINASE"/>
    <property type="match status" value="1"/>
</dbReference>
<dbReference type="Proteomes" id="UP000595053">
    <property type="component" value="Chromosome"/>
</dbReference>
<evidence type="ECO:0000313" key="7">
    <source>
        <dbReference type="Proteomes" id="UP000595053"/>
    </source>
</evidence>
<dbReference type="SUPFAM" id="SSF53613">
    <property type="entry name" value="Ribokinase-like"/>
    <property type="match status" value="1"/>
</dbReference>
<keyword evidence="7" id="KW-1185">Reference proteome</keyword>
<evidence type="ECO:0000313" key="6">
    <source>
        <dbReference type="EMBL" id="QOR45739.1"/>
    </source>
</evidence>
<evidence type="ECO:0000256" key="2">
    <source>
        <dbReference type="ARBA" id="ARBA00022679"/>
    </source>
</evidence>
<gene>
    <name evidence="6" type="ORF">INS88_00420</name>
</gene>
<protein>
    <submittedName>
        <fullName evidence="6">Carbohydrate kinase family protein</fullName>
    </submittedName>
</protein>
<dbReference type="RefSeq" id="WP_197551231.1">
    <property type="nucleotide sequence ID" value="NZ_CP063213.1"/>
</dbReference>
<evidence type="ECO:0000256" key="3">
    <source>
        <dbReference type="ARBA" id="ARBA00022777"/>
    </source>
</evidence>
<comment type="similarity">
    <text evidence="1 4">Belongs to the carbohydrate kinase PfkB family.</text>
</comment>
<dbReference type="InterPro" id="IPR011611">
    <property type="entry name" value="PfkB_dom"/>
</dbReference>
<evidence type="ECO:0000259" key="5">
    <source>
        <dbReference type="Pfam" id="PF00294"/>
    </source>
</evidence>
<dbReference type="PANTHER" id="PTHR10584:SF166">
    <property type="entry name" value="RIBOKINASE"/>
    <property type="match status" value="1"/>
</dbReference>
<sequence length="330" mass="34046">MVSVLAAGPVFLDVIQYGLEHAPRPGEEQWVGGGDIMAGGVANQAVACARLGLEVSLVTRVGADRAGRFVAGLLAEENISLEGTRREGIQSVTVSQVFNGDRAFTSYGTANIPQPPSDAPAPDFFLVSVGDLPDPALLHRWRDAGCTVIADAAWDPTGRWDAADLAPLASADIFVPNDAEALAYTRRASVHDAARALLELVPNVVVTRGARGVLVASRAVADLVELPAIAVEAIDTTGAGDSFTAGVVRGLAAGAPLAEAAILGQVAAAWTVQRLGGSASAPRVHDLLDWAGRSLTWAQPRPKEGAGVAGLPDPAGVITKWLTAPPARSR</sequence>
<evidence type="ECO:0000256" key="1">
    <source>
        <dbReference type="ARBA" id="ARBA00010688"/>
    </source>
</evidence>
<dbReference type="Pfam" id="PF00294">
    <property type="entry name" value="PfkB"/>
    <property type="match status" value="1"/>
</dbReference>
<accession>A0A7M1QUR6</accession>
<reference evidence="6 7" key="1">
    <citation type="submission" date="2020-10" db="EMBL/GenBank/DDBJ databases">
        <title>Trueperella pecoris sp. nov. isolated from bovine and porcine specimens.</title>
        <authorList>
            <person name="Schoenecker L."/>
            <person name="Schnydrig P."/>
            <person name="Brodard I."/>
            <person name="Thomann A."/>
            <person name="Hemphill A."/>
            <person name="Rodriguez-Campos S."/>
            <person name="Perreten V."/>
            <person name="Jores J."/>
            <person name="Kittl S."/>
        </authorList>
    </citation>
    <scope>NUCLEOTIDE SEQUENCE [LARGE SCALE GENOMIC DNA]</scope>
    <source>
        <strain evidence="6 7">15A0121</strain>
    </source>
</reference>